<evidence type="ECO:0000259" key="3">
    <source>
        <dbReference type="PROSITE" id="PS50089"/>
    </source>
</evidence>
<keyword evidence="1" id="KW-0479">Metal-binding</keyword>
<feature type="region of interest" description="Disordered" evidence="2">
    <location>
        <begin position="1"/>
        <end position="28"/>
    </location>
</feature>
<dbReference type="CDD" id="cd16448">
    <property type="entry name" value="RING-H2"/>
    <property type="match status" value="1"/>
</dbReference>
<proteinExistence type="predicted"/>
<dbReference type="SMART" id="SM00184">
    <property type="entry name" value="RING"/>
    <property type="match status" value="1"/>
</dbReference>
<dbReference type="InterPro" id="IPR001841">
    <property type="entry name" value="Znf_RING"/>
</dbReference>
<protein>
    <recommendedName>
        <fullName evidence="3">RING-type domain-containing protein</fullName>
    </recommendedName>
</protein>
<dbReference type="InterPro" id="IPR013083">
    <property type="entry name" value="Znf_RING/FYVE/PHD"/>
</dbReference>
<evidence type="ECO:0000313" key="5">
    <source>
        <dbReference type="Proteomes" id="UP000324800"/>
    </source>
</evidence>
<dbReference type="GO" id="GO:0008270">
    <property type="term" value="F:zinc ion binding"/>
    <property type="evidence" value="ECO:0007669"/>
    <property type="project" value="UniProtKB-KW"/>
</dbReference>
<dbReference type="PROSITE" id="PS50089">
    <property type="entry name" value="ZF_RING_2"/>
    <property type="match status" value="1"/>
</dbReference>
<name>A0A5J4VC50_9EUKA</name>
<dbReference type="SUPFAM" id="SSF57850">
    <property type="entry name" value="RING/U-box"/>
    <property type="match status" value="1"/>
</dbReference>
<accession>A0A5J4VC50</accession>
<evidence type="ECO:0000256" key="2">
    <source>
        <dbReference type="SAM" id="MobiDB-lite"/>
    </source>
</evidence>
<dbReference type="OrthoDB" id="8062037at2759"/>
<dbReference type="Proteomes" id="UP000324800">
    <property type="component" value="Unassembled WGS sequence"/>
</dbReference>
<dbReference type="AlphaFoldDB" id="A0A5J4VC50"/>
<evidence type="ECO:0000313" key="4">
    <source>
        <dbReference type="EMBL" id="KAA6380027.1"/>
    </source>
</evidence>
<organism evidence="4 5">
    <name type="scientific">Streblomastix strix</name>
    <dbReference type="NCBI Taxonomy" id="222440"/>
    <lineage>
        <taxon>Eukaryota</taxon>
        <taxon>Metamonada</taxon>
        <taxon>Preaxostyla</taxon>
        <taxon>Oxymonadida</taxon>
        <taxon>Streblomastigidae</taxon>
        <taxon>Streblomastix</taxon>
    </lineage>
</organism>
<feature type="domain" description="RING-type" evidence="3">
    <location>
        <begin position="47"/>
        <end position="89"/>
    </location>
</feature>
<reference evidence="4 5" key="1">
    <citation type="submission" date="2019-03" db="EMBL/GenBank/DDBJ databases">
        <title>Single cell metagenomics reveals metabolic interactions within the superorganism composed of flagellate Streblomastix strix and complex community of Bacteroidetes bacteria on its surface.</title>
        <authorList>
            <person name="Treitli S.C."/>
            <person name="Kolisko M."/>
            <person name="Husnik F."/>
            <person name="Keeling P."/>
            <person name="Hampl V."/>
        </authorList>
    </citation>
    <scope>NUCLEOTIDE SEQUENCE [LARGE SCALE GENOMIC DNA]</scope>
    <source>
        <strain evidence="4">ST1C</strain>
    </source>
</reference>
<gene>
    <name evidence="4" type="ORF">EZS28_024445</name>
</gene>
<dbReference type="EMBL" id="SNRW01008136">
    <property type="protein sequence ID" value="KAA6380027.1"/>
    <property type="molecule type" value="Genomic_DNA"/>
</dbReference>
<comment type="caution">
    <text evidence="4">The sequence shown here is derived from an EMBL/GenBank/DDBJ whole genome shotgun (WGS) entry which is preliminary data.</text>
</comment>
<dbReference type="Gene3D" id="3.30.40.10">
    <property type="entry name" value="Zinc/RING finger domain, C3HC4 (zinc finger)"/>
    <property type="match status" value="1"/>
</dbReference>
<sequence>MKRIVIHTRDLSSGREKNEKEGKYREKQKISEEQQLNMKIYAVGQSCGLCHQDQDANDPNVIITKCQHCFHKECLMQRISKDLKCPYCDQVLEELRICLGRSD</sequence>
<feature type="compositionally biased region" description="Basic and acidic residues" evidence="2">
    <location>
        <begin position="7"/>
        <end position="28"/>
    </location>
</feature>
<dbReference type="Pfam" id="PF13639">
    <property type="entry name" value="zf-RING_2"/>
    <property type="match status" value="1"/>
</dbReference>
<evidence type="ECO:0000256" key="1">
    <source>
        <dbReference type="PROSITE-ProRule" id="PRU00175"/>
    </source>
</evidence>
<keyword evidence="1" id="KW-0863">Zinc-finger</keyword>
<keyword evidence="1" id="KW-0862">Zinc</keyword>